<evidence type="ECO:0000313" key="2">
    <source>
        <dbReference type="RefSeq" id="XP_075099171.1"/>
    </source>
</evidence>
<keyword evidence="1" id="KW-1185">Reference proteome</keyword>
<reference evidence="2" key="2">
    <citation type="submission" date="2025-08" db="UniProtKB">
        <authorList>
            <consortium name="RefSeq"/>
        </authorList>
    </citation>
    <scope>IDENTIFICATION</scope>
    <source>
        <tissue evidence="2">Leaf</tissue>
    </source>
</reference>
<evidence type="ECO:0000313" key="1">
    <source>
        <dbReference type="Proteomes" id="UP000790787"/>
    </source>
</evidence>
<accession>A0AC58TPL1</accession>
<name>A0AC58TPL1_TOBAC</name>
<gene>
    <name evidence="2" type="primary">LOC142176031</name>
</gene>
<proteinExistence type="predicted"/>
<sequence length="283" mass="31893">MLWYSGRVRGKNEVGILVDKDLRELVVEVKRVNDRLMAIKIVVGGYTLNVVSAYAPQGGRRYDDVHGGFGFGDRNGGGTSLLEYAKAFELVIANSYYSKKAEHLITFWSAVAKTQIDYLLLQKCDRGLCTDCKVIPSENLTTQHMLLIMDLKIRWTRKKRAMPGIPRVRWGALTKDKAWELGEKLLAMGAWRSSGDTSCMWSMTANCIREAAREVLGVSKGFSGGHKGDWWWNEEVQRKVEAKKATYLKLVESINEGQKSDNREGYKKARKEAKLAVTMACCV</sequence>
<dbReference type="Proteomes" id="UP000790787">
    <property type="component" value="Chromosome 22"/>
</dbReference>
<protein>
    <submittedName>
        <fullName evidence="2">Uncharacterized protein LOC142176031</fullName>
    </submittedName>
</protein>
<reference evidence="1" key="1">
    <citation type="journal article" date="2014" name="Nat. Commun.">
        <title>The tobacco genome sequence and its comparison with those of tomato and potato.</title>
        <authorList>
            <person name="Sierro N."/>
            <person name="Battey J.N."/>
            <person name="Ouadi S."/>
            <person name="Bakaher N."/>
            <person name="Bovet L."/>
            <person name="Willig A."/>
            <person name="Goepfert S."/>
            <person name="Peitsch M.C."/>
            <person name="Ivanov N.V."/>
        </authorList>
    </citation>
    <scope>NUCLEOTIDE SEQUENCE [LARGE SCALE GENOMIC DNA]</scope>
</reference>
<organism evidence="1 2">
    <name type="scientific">Nicotiana tabacum</name>
    <name type="common">Common tobacco</name>
    <dbReference type="NCBI Taxonomy" id="4097"/>
    <lineage>
        <taxon>Eukaryota</taxon>
        <taxon>Viridiplantae</taxon>
        <taxon>Streptophyta</taxon>
        <taxon>Embryophyta</taxon>
        <taxon>Tracheophyta</taxon>
        <taxon>Spermatophyta</taxon>
        <taxon>Magnoliopsida</taxon>
        <taxon>eudicotyledons</taxon>
        <taxon>Gunneridae</taxon>
        <taxon>Pentapetalae</taxon>
        <taxon>asterids</taxon>
        <taxon>lamiids</taxon>
        <taxon>Solanales</taxon>
        <taxon>Solanaceae</taxon>
        <taxon>Nicotianoideae</taxon>
        <taxon>Nicotianeae</taxon>
        <taxon>Nicotiana</taxon>
    </lineage>
</organism>
<dbReference type="RefSeq" id="XP_075099171.1">
    <property type="nucleotide sequence ID" value="XM_075243070.1"/>
</dbReference>